<gene>
    <name evidence="2" type="ORF">MKK02DRAFT_21079</name>
</gene>
<dbReference type="InterPro" id="IPR029056">
    <property type="entry name" value="Ribokinase-like"/>
</dbReference>
<dbReference type="EMBL" id="JAKWFO010000016">
    <property type="protein sequence ID" value="KAI9632042.1"/>
    <property type="molecule type" value="Genomic_DNA"/>
</dbReference>
<dbReference type="PANTHER" id="PTHR47098:SF2">
    <property type="entry name" value="PROTEIN MAK32"/>
    <property type="match status" value="1"/>
</dbReference>
<feature type="domain" description="Carbohydrate kinase PfkB" evidence="1">
    <location>
        <begin position="193"/>
        <end position="341"/>
    </location>
</feature>
<protein>
    <submittedName>
        <fullName evidence="2">Ribokinase-like protein</fullName>
    </submittedName>
</protein>
<evidence type="ECO:0000313" key="2">
    <source>
        <dbReference type="EMBL" id="KAI9632042.1"/>
    </source>
</evidence>
<dbReference type="PANTHER" id="PTHR47098">
    <property type="entry name" value="PROTEIN MAK32"/>
    <property type="match status" value="1"/>
</dbReference>
<dbReference type="Proteomes" id="UP001164286">
    <property type="component" value="Unassembled WGS sequence"/>
</dbReference>
<dbReference type="RefSeq" id="XP_052941819.1">
    <property type="nucleotide sequence ID" value="XM_053086359.1"/>
</dbReference>
<proteinExistence type="predicted"/>
<dbReference type="SUPFAM" id="SSF53613">
    <property type="entry name" value="Ribokinase-like"/>
    <property type="match status" value="1"/>
</dbReference>
<dbReference type="GeneID" id="77725560"/>
<reference evidence="2" key="1">
    <citation type="journal article" date="2022" name="G3 (Bethesda)">
        <title>High quality genome of the basidiomycete yeast Dioszegia hungarica PDD-24b-2 isolated from cloud water.</title>
        <authorList>
            <person name="Jarrige D."/>
            <person name="Haridas S."/>
            <person name="Bleykasten-Grosshans C."/>
            <person name="Joly M."/>
            <person name="Nadalig T."/>
            <person name="Sancelme M."/>
            <person name="Vuilleumier S."/>
            <person name="Grigoriev I.V."/>
            <person name="Amato P."/>
            <person name="Bringel F."/>
        </authorList>
    </citation>
    <scope>NUCLEOTIDE SEQUENCE</scope>
    <source>
        <strain evidence="2">PDD-24b-2</strain>
    </source>
</reference>
<evidence type="ECO:0000259" key="1">
    <source>
        <dbReference type="Pfam" id="PF00294"/>
    </source>
</evidence>
<comment type="caution">
    <text evidence="2">The sequence shown here is derived from an EMBL/GenBank/DDBJ whole genome shotgun (WGS) entry which is preliminary data.</text>
</comment>
<evidence type="ECO:0000313" key="3">
    <source>
        <dbReference type="Proteomes" id="UP001164286"/>
    </source>
</evidence>
<organism evidence="2 3">
    <name type="scientific">Dioszegia hungarica</name>
    <dbReference type="NCBI Taxonomy" id="4972"/>
    <lineage>
        <taxon>Eukaryota</taxon>
        <taxon>Fungi</taxon>
        <taxon>Dikarya</taxon>
        <taxon>Basidiomycota</taxon>
        <taxon>Agaricomycotina</taxon>
        <taxon>Tremellomycetes</taxon>
        <taxon>Tremellales</taxon>
        <taxon>Bulleribasidiaceae</taxon>
        <taxon>Dioszegia</taxon>
    </lineage>
</organism>
<keyword evidence="3" id="KW-1185">Reference proteome</keyword>
<dbReference type="Pfam" id="PF00294">
    <property type="entry name" value="PfkB"/>
    <property type="match status" value="1"/>
</dbReference>
<dbReference type="AlphaFoldDB" id="A0AA38GZW9"/>
<dbReference type="Gene3D" id="3.40.1190.20">
    <property type="match status" value="1"/>
</dbReference>
<dbReference type="InterPro" id="IPR011611">
    <property type="entry name" value="PfkB_dom"/>
</dbReference>
<name>A0AA38GZW9_9TREE</name>
<accession>A0AA38GZW9</accession>
<sequence length="372" mass="41301">MAAQSLDLLPDGTSSSPRGRVVTLEEFIIDIFTQIDQDGVERPVDRPDEQIGGGGSYAIIGARLFLPSSRLGMMVDYTPSTLPQEAREQLQVYGKSMWVFRERHDGHPTSRSVNRYSKDLRVFEYLSPPRLLTPVDILETHWLDHPDDAAGGISAIHMISGTERLEGFERDMQRIRDQVGTKWDPKIVWEPHQYDVFPSSIPLFRRITPQIDILSPNHSEVISLLSLPDLSSSSQNDQKLQLESASQTLLSWKPRIGVVIRAGAMGACYLAKENDEVKWIPAYWSEGCEEPDWVDKVVDPTGAGNAFCGAMAAALSEGMGIEIAVMWGTVAASFVVQQHGLPSLTTVSGKEVWAGDEPARRVRALQDRVSEM</sequence>